<name>A0A1H3N347_9FIRM</name>
<dbReference type="GO" id="GO:0006633">
    <property type="term" value="P:fatty acid biosynthetic process"/>
    <property type="evidence" value="ECO:0007669"/>
    <property type="project" value="TreeGrafter"/>
</dbReference>
<keyword evidence="1" id="KW-0808">Transferase</keyword>
<keyword evidence="4" id="KW-1185">Reference proteome</keyword>
<sequence>MSKEKIVITGIGLLLPNTDNVETFWDNLSNGESQIKKLKRYEEENLEAYAAATIEDFDYKKYLPDLDEHFAGKYSREILIGMSAMENAKKDAGIKENVPRMKN</sequence>
<dbReference type="Proteomes" id="UP000183918">
    <property type="component" value="Unassembled WGS sequence"/>
</dbReference>
<dbReference type="InterPro" id="IPR016039">
    <property type="entry name" value="Thiolase-like"/>
</dbReference>
<dbReference type="GO" id="GO:0004315">
    <property type="term" value="F:3-oxoacyl-[acyl-carrier-protein] synthase activity"/>
    <property type="evidence" value="ECO:0007669"/>
    <property type="project" value="TreeGrafter"/>
</dbReference>
<dbReference type="PANTHER" id="PTHR11712:SF336">
    <property type="entry name" value="3-OXOACYL-[ACYL-CARRIER-PROTEIN] SYNTHASE, MITOCHONDRIAL"/>
    <property type="match status" value="1"/>
</dbReference>
<protein>
    <submittedName>
        <fullName evidence="3">Beta-ketoacyl synthase, N-terminal domain</fullName>
    </submittedName>
</protein>
<dbReference type="Pfam" id="PF00109">
    <property type="entry name" value="ketoacyl-synt"/>
    <property type="match status" value="1"/>
</dbReference>
<organism evidence="3 4">
    <name type="scientific">Lachnobacterium bovis DSM 14045</name>
    <dbReference type="NCBI Taxonomy" id="1122142"/>
    <lineage>
        <taxon>Bacteria</taxon>
        <taxon>Bacillati</taxon>
        <taxon>Bacillota</taxon>
        <taxon>Clostridia</taxon>
        <taxon>Lachnospirales</taxon>
        <taxon>Lachnospiraceae</taxon>
        <taxon>Lachnobacterium</taxon>
    </lineage>
</organism>
<reference evidence="3 4" key="1">
    <citation type="submission" date="2016-10" db="EMBL/GenBank/DDBJ databases">
        <authorList>
            <person name="de Groot N.N."/>
        </authorList>
    </citation>
    <scope>NUCLEOTIDE SEQUENCE [LARGE SCALE GENOMIC DNA]</scope>
    <source>
        <strain evidence="3 4">DSM 14045</strain>
    </source>
</reference>
<proteinExistence type="predicted"/>
<dbReference type="EMBL" id="FNPG01000047">
    <property type="protein sequence ID" value="SDY83163.1"/>
    <property type="molecule type" value="Genomic_DNA"/>
</dbReference>
<dbReference type="GO" id="GO:0005829">
    <property type="term" value="C:cytosol"/>
    <property type="evidence" value="ECO:0007669"/>
    <property type="project" value="TreeGrafter"/>
</dbReference>
<evidence type="ECO:0000256" key="1">
    <source>
        <dbReference type="ARBA" id="ARBA00022679"/>
    </source>
</evidence>
<accession>A0A1H3N347</accession>
<dbReference type="OrthoDB" id="2773909at2"/>
<dbReference type="InterPro" id="IPR014030">
    <property type="entry name" value="Ketoacyl_synth_N"/>
</dbReference>
<dbReference type="InterPro" id="IPR000794">
    <property type="entry name" value="Beta-ketoacyl_synthase"/>
</dbReference>
<evidence type="ECO:0000313" key="4">
    <source>
        <dbReference type="Proteomes" id="UP000183918"/>
    </source>
</evidence>
<dbReference type="STRING" id="1122142.SAMN02910414_02467"/>
<dbReference type="SUPFAM" id="SSF53901">
    <property type="entry name" value="Thiolase-like"/>
    <property type="match status" value="1"/>
</dbReference>
<dbReference type="PANTHER" id="PTHR11712">
    <property type="entry name" value="POLYKETIDE SYNTHASE-RELATED"/>
    <property type="match status" value="1"/>
</dbReference>
<dbReference type="RefSeq" id="WP_074719249.1">
    <property type="nucleotide sequence ID" value="NZ_FNPG01000047.1"/>
</dbReference>
<dbReference type="Gene3D" id="3.40.47.10">
    <property type="match status" value="1"/>
</dbReference>
<evidence type="ECO:0000313" key="3">
    <source>
        <dbReference type="EMBL" id="SDY83163.1"/>
    </source>
</evidence>
<gene>
    <name evidence="3" type="ORF">SAMN02910414_02467</name>
</gene>
<evidence type="ECO:0000259" key="2">
    <source>
        <dbReference type="Pfam" id="PF00109"/>
    </source>
</evidence>
<feature type="domain" description="Beta-ketoacyl synthase-like N-terminal" evidence="2">
    <location>
        <begin position="4"/>
        <end position="96"/>
    </location>
</feature>
<dbReference type="AlphaFoldDB" id="A0A1H3N347"/>